<feature type="region of interest" description="Disordered" evidence="6">
    <location>
        <begin position="448"/>
        <end position="520"/>
    </location>
</feature>
<dbReference type="KEGG" id="ehx:EMIHUDRAFT_221645"/>
<feature type="compositionally biased region" description="Basic and acidic residues" evidence="6">
    <location>
        <begin position="476"/>
        <end position="487"/>
    </location>
</feature>
<reference evidence="8" key="2">
    <citation type="submission" date="2024-10" db="UniProtKB">
        <authorList>
            <consortium name="EnsemblProtists"/>
        </authorList>
    </citation>
    <scope>IDENTIFICATION</scope>
</reference>
<dbReference type="GeneID" id="17250100"/>
<keyword evidence="4 5" id="KW-0371">Homeobox</keyword>
<dbReference type="EnsemblProtists" id="EOD03873">
    <property type="protein sequence ID" value="EOD03873"/>
    <property type="gene ID" value="EMIHUDRAFT_221645"/>
</dbReference>
<feature type="compositionally biased region" description="Polar residues" evidence="6">
    <location>
        <begin position="412"/>
        <end position="422"/>
    </location>
</feature>
<dbReference type="InterPro" id="IPR006447">
    <property type="entry name" value="Myb_dom_plants"/>
</dbReference>
<dbReference type="GO" id="GO:0003700">
    <property type="term" value="F:DNA-binding transcription factor activity"/>
    <property type="evidence" value="ECO:0007669"/>
    <property type="project" value="InterPro"/>
</dbReference>
<dbReference type="STRING" id="2903.R1B2T4"/>
<feature type="region of interest" description="Disordered" evidence="6">
    <location>
        <begin position="533"/>
        <end position="586"/>
    </location>
</feature>
<keyword evidence="2" id="KW-0804">Transcription</keyword>
<comment type="subcellular location">
    <subcellularLocation>
        <location evidence="4 5">Nucleus</location>
    </subcellularLocation>
</comment>
<keyword evidence="3 4" id="KW-0539">Nucleus</keyword>
<reference evidence="9" key="1">
    <citation type="journal article" date="2013" name="Nature">
        <title>Pan genome of the phytoplankton Emiliania underpins its global distribution.</title>
        <authorList>
            <person name="Read B.A."/>
            <person name="Kegel J."/>
            <person name="Klute M.J."/>
            <person name="Kuo A."/>
            <person name="Lefebvre S.C."/>
            <person name="Maumus F."/>
            <person name="Mayer C."/>
            <person name="Miller J."/>
            <person name="Monier A."/>
            <person name="Salamov A."/>
            <person name="Young J."/>
            <person name="Aguilar M."/>
            <person name="Claverie J.M."/>
            <person name="Frickenhaus S."/>
            <person name="Gonzalez K."/>
            <person name="Herman E.K."/>
            <person name="Lin Y.C."/>
            <person name="Napier J."/>
            <person name="Ogata H."/>
            <person name="Sarno A.F."/>
            <person name="Shmutz J."/>
            <person name="Schroeder D."/>
            <person name="de Vargas C."/>
            <person name="Verret F."/>
            <person name="von Dassow P."/>
            <person name="Valentin K."/>
            <person name="Van de Peer Y."/>
            <person name="Wheeler G."/>
            <person name="Dacks J.B."/>
            <person name="Delwiche C.F."/>
            <person name="Dyhrman S.T."/>
            <person name="Glockner G."/>
            <person name="John U."/>
            <person name="Richards T."/>
            <person name="Worden A.Z."/>
            <person name="Zhang X."/>
            <person name="Grigoriev I.V."/>
            <person name="Allen A.E."/>
            <person name="Bidle K."/>
            <person name="Borodovsky M."/>
            <person name="Bowler C."/>
            <person name="Brownlee C."/>
            <person name="Cock J.M."/>
            <person name="Elias M."/>
            <person name="Gladyshev V.N."/>
            <person name="Groth M."/>
            <person name="Guda C."/>
            <person name="Hadaegh A."/>
            <person name="Iglesias-Rodriguez M.D."/>
            <person name="Jenkins J."/>
            <person name="Jones B.M."/>
            <person name="Lawson T."/>
            <person name="Leese F."/>
            <person name="Lindquist E."/>
            <person name="Lobanov A."/>
            <person name="Lomsadze A."/>
            <person name="Malik S.B."/>
            <person name="Marsh M.E."/>
            <person name="Mackinder L."/>
            <person name="Mock T."/>
            <person name="Mueller-Roeber B."/>
            <person name="Pagarete A."/>
            <person name="Parker M."/>
            <person name="Probert I."/>
            <person name="Quesneville H."/>
            <person name="Raines C."/>
            <person name="Rensing S.A."/>
            <person name="Riano-Pachon D.M."/>
            <person name="Richier S."/>
            <person name="Rokitta S."/>
            <person name="Shiraiwa Y."/>
            <person name="Soanes D.M."/>
            <person name="van der Giezen M."/>
            <person name="Wahlund T.M."/>
            <person name="Williams B."/>
            <person name="Wilson W."/>
            <person name="Wolfe G."/>
            <person name="Wurch L.L."/>
        </authorList>
    </citation>
    <scope>NUCLEOTIDE SEQUENCE</scope>
</reference>
<organism evidence="8 9">
    <name type="scientific">Emiliania huxleyi (strain CCMP1516)</name>
    <dbReference type="NCBI Taxonomy" id="280463"/>
    <lineage>
        <taxon>Eukaryota</taxon>
        <taxon>Haptista</taxon>
        <taxon>Haptophyta</taxon>
        <taxon>Prymnesiophyceae</taxon>
        <taxon>Isochrysidales</taxon>
        <taxon>Noelaerhabdaceae</taxon>
        <taxon>Emiliania</taxon>
    </lineage>
</organism>
<evidence type="ECO:0000256" key="6">
    <source>
        <dbReference type="SAM" id="MobiDB-lite"/>
    </source>
</evidence>
<dbReference type="eggNOG" id="KOG1601">
    <property type="taxonomic scope" value="Eukaryota"/>
</dbReference>
<dbReference type="AlphaFoldDB" id="A0A0D3HXY8"/>
<accession>A0A0D3HXY8</accession>
<dbReference type="InterPro" id="IPR044841">
    <property type="entry name" value="LUX/BOA-like"/>
</dbReference>
<feature type="domain" description="Homeobox" evidence="7">
    <location>
        <begin position="50"/>
        <end position="110"/>
    </location>
</feature>
<dbReference type="SUPFAM" id="SSF46689">
    <property type="entry name" value="Homeodomain-like"/>
    <property type="match status" value="2"/>
</dbReference>
<evidence type="ECO:0000256" key="5">
    <source>
        <dbReference type="RuleBase" id="RU000682"/>
    </source>
</evidence>
<dbReference type="PANTHER" id="PTHR31442">
    <property type="entry name" value="HOMEODOMAIN-LIKE SUPERFAMILY PROTEIN-RELATED"/>
    <property type="match status" value="1"/>
</dbReference>
<dbReference type="CDD" id="cd00086">
    <property type="entry name" value="homeodomain"/>
    <property type="match status" value="1"/>
</dbReference>
<sequence length="611" mass="65011">MAGEYVGTVAQAEDGMTDRSSEAVAEEPDTAAEAMAKTAAEPPAPAEEVKSTKAPRWNITKLALHKLELVFLSEKFPSVETREALAAQLAVTPRQVQVWFQNKRQRSLRAAAAGLLPEPSVVHATPLLPGSTVLPSLGNGAGLGGGWAMAESSGGDGGGDGTGSAVAPELRANANSVPALTYHGADYHGGMPPEYPPVSPHPHAHAQWMEYPTASAGLSAEAHGHTRTVPPGMALTLDGKAHEYPMPDDLNSPGLSAQLSAAEIGEQCPGVGTWDQAAGPGGDPRRKQRFIWSSQMHMRFEAAVHKLGVDQAKPQAISQLMGCEREGAPTTQNIKSHLQKYRLLMQKRRAGIPVGGGISSMPPLTPESSSDSVVDQDELASLNSGSSECDGHPSETLVHKPQTEPAEPAASVQPSSPHLQRVSNQIRLQQHQLQMLRQLHMQLQYHKEQLPPGSPEEAAAALQMTAQGQHALLQKAQRETRAKRELPSEYSSPIDGQSLVSPGQRRISASGSPSETAEHEGWLMDEIISSLFNDGERGRESETNASPTPTPEGRFPMAAENSVEPPDVFNNTAEPTSPSLAREEPRAMQVDDAQMFGVDLASPAASNDLAF</sequence>
<proteinExistence type="predicted"/>
<evidence type="ECO:0000256" key="1">
    <source>
        <dbReference type="ARBA" id="ARBA00023015"/>
    </source>
</evidence>
<feature type="compositionally biased region" description="Basic and acidic residues" evidence="6">
    <location>
        <begin position="389"/>
        <end position="402"/>
    </location>
</feature>
<evidence type="ECO:0000313" key="9">
    <source>
        <dbReference type="Proteomes" id="UP000013827"/>
    </source>
</evidence>
<evidence type="ECO:0000313" key="8">
    <source>
        <dbReference type="EnsemblProtists" id="EOD03873"/>
    </source>
</evidence>
<dbReference type="Pfam" id="PF00046">
    <property type="entry name" value="Homeodomain"/>
    <property type="match status" value="1"/>
</dbReference>
<dbReference type="PANTHER" id="PTHR31442:SF29">
    <property type="entry name" value="HOMEODOMAIN-LIKE SUPERFAMILY PROTEIN"/>
    <property type="match status" value="1"/>
</dbReference>
<feature type="compositionally biased region" description="Low complexity" evidence="6">
    <location>
        <begin position="31"/>
        <end position="41"/>
    </location>
</feature>
<dbReference type="GO" id="GO:0005634">
    <property type="term" value="C:nucleus"/>
    <property type="evidence" value="ECO:0007669"/>
    <property type="project" value="UniProtKB-SubCell"/>
</dbReference>
<dbReference type="PROSITE" id="PS50071">
    <property type="entry name" value="HOMEOBOX_2"/>
    <property type="match status" value="1"/>
</dbReference>
<dbReference type="RefSeq" id="XP_005756302.1">
    <property type="nucleotide sequence ID" value="XM_005756245.1"/>
</dbReference>
<dbReference type="NCBIfam" id="TIGR01557">
    <property type="entry name" value="myb_SHAQKYF"/>
    <property type="match status" value="1"/>
</dbReference>
<evidence type="ECO:0000256" key="4">
    <source>
        <dbReference type="PROSITE-ProRule" id="PRU00108"/>
    </source>
</evidence>
<keyword evidence="4 5" id="KW-0238">DNA-binding</keyword>
<dbReference type="InterPro" id="IPR001356">
    <property type="entry name" value="HD"/>
</dbReference>
<dbReference type="GO" id="GO:0003677">
    <property type="term" value="F:DNA binding"/>
    <property type="evidence" value="ECO:0007669"/>
    <property type="project" value="UniProtKB-UniRule"/>
</dbReference>
<dbReference type="SMART" id="SM00389">
    <property type="entry name" value="HOX"/>
    <property type="match status" value="1"/>
</dbReference>
<feature type="region of interest" description="Disordered" evidence="6">
    <location>
        <begin position="1"/>
        <end position="52"/>
    </location>
</feature>
<feature type="compositionally biased region" description="Polar residues" evidence="6">
    <location>
        <begin position="569"/>
        <end position="579"/>
    </location>
</feature>
<keyword evidence="1" id="KW-0805">Transcription regulation</keyword>
<dbReference type="HOGENOM" id="CLU_447219_0_0_1"/>
<dbReference type="Proteomes" id="UP000013827">
    <property type="component" value="Unassembled WGS sequence"/>
</dbReference>
<protein>
    <recommendedName>
        <fullName evidence="7">Homeobox domain-containing protein</fullName>
    </recommendedName>
</protein>
<keyword evidence="9" id="KW-1185">Reference proteome</keyword>
<evidence type="ECO:0000256" key="2">
    <source>
        <dbReference type="ARBA" id="ARBA00023163"/>
    </source>
</evidence>
<dbReference type="InterPro" id="IPR009057">
    <property type="entry name" value="Homeodomain-like_sf"/>
</dbReference>
<dbReference type="Gene3D" id="1.10.10.60">
    <property type="entry name" value="Homeodomain-like"/>
    <property type="match status" value="2"/>
</dbReference>
<feature type="DNA-binding region" description="Homeobox" evidence="4">
    <location>
        <begin position="52"/>
        <end position="111"/>
    </location>
</feature>
<dbReference type="PaxDb" id="2903-EOD03873"/>
<evidence type="ECO:0000256" key="3">
    <source>
        <dbReference type="ARBA" id="ARBA00023242"/>
    </source>
</evidence>
<name>A0A0D3HXY8_EMIH1</name>
<feature type="region of interest" description="Disordered" evidence="6">
    <location>
        <begin position="355"/>
        <end position="422"/>
    </location>
</feature>
<evidence type="ECO:0000259" key="7">
    <source>
        <dbReference type="PROSITE" id="PS50071"/>
    </source>
</evidence>
<feature type="compositionally biased region" description="Polar residues" evidence="6">
    <location>
        <begin position="489"/>
        <end position="515"/>
    </location>
</feature>